<dbReference type="EMBL" id="CP065989">
    <property type="protein sequence ID" value="QQB13178.1"/>
    <property type="molecule type" value="Genomic_DNA"/>
</dbReference>
<dbReference type="Proteomes" id="UP000595374">
    <property type="component" value="Chromosome"/>
</dbReference>
<dbReference type="AlphaFoldDB" id="A0A7T4DHY5"/>
<accession>A0A7T4DHY5</accession>
<evidence type="ECO:0000313" key="2">
    <source>
        <dbReference type="Proteomes" id="UP000595374"/>
    </source>
</evidence>
<proteinExistence type="predicted"/>
<dbReference type="RefSeq" id="WP_198498402.1">
    <property type="nucleotide sequence ID" value="NZ_CP065989.1"/>
</dbReference>
<reference evidence="1 2" key="1">
    <citation type="submission" date="2020-12" db="EMBL/GenBank/DDBJ databases">
        <title>FDA dAtabase for Regulatory Grade micrObial Sequences (FDA-ARGOS): Supporting development and validation of Infectious Disease Dx tests.</title>
        <authorList>
            <person name="Sproer C."/>
            <person name="Gronow S."/>
            <person name="Severitt S."/>
            <person name="Schroder I."/>
            <person name="Tallon L."/>
            <person name="Sadzewicz L."/>
            <person name="Zhao X."/>
            <person name="Boylan J."/>
            <person name="Ott S."/>
            <person name="Bowen H."/>
            <person name="Vavikolanu K."/>
            <person name="Mehta A."/>
            <person name="Aluvathingal J."/>
            <person name="Nadendla S."/>
            <person name="Lowell S."/>
            <person name="Myers T."/>
            <person name="Yan Y."/>
            <person name="Sichtig H."/>
        </authorList>
    </citation>
    <scope>NUCLEOTIDE SEQUENCE [LARGE SCALE GENOMIC DNA]</scope>
    <source>
        <strain evidence="1 2">FDAARGOS_990</strain>
    </source>
</reference>
<protein>
    <submittedName>
        <fullName evidence="1">Uncharacterized protein</fullName>
    </submittedName>
</protein>
<gene>
    <name evidence="1" type="ORF">I6H47_09955</name>
</gene>
<evidence type="ECO:0000313" key="1">
    <source>
        <dbReference type="EMBL" id="QQB13178.1"/>
    </source>
</evidence>
<organism evidence="1 2">
    <name type="scientific">Brevibacterium casei</name>
    <dbReference type="NCBI Taxonomy" id="33889"/>
    <lineage>
        <taxon>Bacteria</taxon>
        <taxon>Bacillati</taxon>
        <taxon>Actinomycetota</taxon>
        <taxon>Actinomycetes</taxon>
        <taxon>Micrococcales</taxon>
        <taxon>Brevibacteriaceae</taxon>
        <taxon>Brevibacterium</taxon>
    </lineage>
</organism>
<sequence length="187" mass="19843">MKKVIIALTSVLTALAVGIGALFFWEYRSKAQLEAQVEDYLGGCDVTASGIEVHGRPYILSAMAERAELTYVDLAPQAGTKKDQLIVHELSDGRAARVSRFVTFDYPQADARPVEDEAGAFTDQATMGGKTVTFSGTAGDGKLEVFADDRSIGSLDLPNGATLTSVFANNDGVAAEIEYADPTCARA</sequence>
<name>A0A7T4DHY5_9MICO</name>